<evidence type="ECO:0000313" key="3">
    <source>
        <dbReference type="EMBL" id="UTF55734.1"/>
    </source>
</evidence>
<dbReference type="PANTHER" id="PTHR44154">
    <property type="entry name" value="QUINONE OXIDOREDUCTASE"/>
    <property type="match status" value="1"/>
</dbReference>
<dbReference type="InterPro" id="IPR013154">
    <property type="entry name" value="ADH-like_N"/>
</dbReference>
<gene>
    <name evidence="3" type="ORF">NGM29_18765</name>
</gene>
<dbReference type="PANTHER" id="PTHR44154:SF1">
    <property type="entry name" value="QUINONE OXIDOREDUCTASE"/>
    <property type="match status" value="1"/>
</dbReference>
<dbReference type="Gene3D" id="3.90.180.10">
    <property type="entry name" value="Medium-chain alcohol dehydrogenases, catalytic domain"/>
    <property type="match status" value="1"/>
</dbReference>
<dbReference type="EMBL" id="CP100356">
    <property type="protein sequence ID" value="UTF55734.1"/>
    <property type="molecule type" value="Genomic_DNA"/>
</dbReference>
<protein>
    <submittedName>
        <fullName evidence="3">Alcohol dehydrogenase catalytic domain-containing protein</fullName>
    </submittedName>
</protein>
<organism evidence="3 4">
    <name type="scientific">Natronosalvus rutilus</name>
    <dbReference type="NCBI Taxonomy" id="2953753"/>
    <lineage>
        <taxon>Archaea</taxon>
        <taxon>Methanobacteriati</taxon>
        <taxon>Methanobacteriota</taxon>
        <taxon>Stenosarchaea group</taxon>
        <taxon>Halobacteria</taxon>
        <taxon>Halobacteriales</taxon>
        <taxon>Natrialbaceae</taxon>
        <taxon>Natronosalvus</taxon>
    </lineage>
</organism>
<dbReference type="GeneID" id="73292133"/>
<dbReference type="RefSeq" id="WP_254161064.1">
    <property type="nucleotide sequence ID" value="NZ_CP100356.1"/>
</dbReference>
<dbReference type="InterPro" id="IPR051603">
    <property type="entry name" value="Zinc-ADH_QOR/CCCR"/>
</dbReference>
<evidence type="ECO:0000313" key="4">
    <source>
        <dbReference type="Proteomes" id="UP001056855"/>
    </source>
</evidence>
<dbReference type="Pfam" id="PF00107">
    <property type="entry name" value="ADH_zinc_N"/>
    <property type="match status" value="1"/>
</dbReference>
<evidence type="ECO:0000256" key="1">
    <source>
        <dbReference type="ARBA" id="ARBA00022857"/>
    </source>
</evidence>
<dbReference type="Pfam" id="PF08240">
    <property type="entry name" value="ADH_N"/>
    <property type="match status" value="1"/>
</dbReference>
<accession>A0A9E7SVD0</accession>
<dbReference type="InterPro" id="IPR013149">
    <property type="entry name" value="ADH-like_C"/>
</dbReference>
<keyword evidence="4" id="KW-1185">Reference proteome</keyword>
<feature type="domain" description="Enoyl reductase (ER)" evidence="2">
    <location>
        <begin position="13"/>
        <end position="334"/>
    </location>
</feature>
<dbReference type="AlphaFoldDB" id="A0A9E7SVD0"/>
<evidence type="ECO:0000259" key="2">
    <source>
        <dbReference type="SMART" id="SM00829"/>
    </source>
</evidence>
<keyword evidence="1" id="KW-0521">NADP</keyword>
<keyword evidence="3" id="KW-0614">Plasmid</keyword>
<proteinExistence type="predicted"/>
<name>A0A9E7SVD0_9EURY</name>
<dbReference type="GO" id="GO:0043168">
    <property type="term" value="F:anion binding"/>
    <property type="evidence" value="ECO:0007669"/>
    <property type="project" value="UniProtKB-ARBA"/>
</dbReference>
<dbReference type="InterPro" id="IPR036291">
    <property type="entry name" value="NAD(P)-bd_dom_sf"/>
</dbReference>
<dbReference type="InterPro" id="IPR020843">
    <property type="entry name" value="ER"/>
</dbReference>
<dbReference type="SUPFAM" id="SSF50129">
    <property type="entry name" value="GroES-like"/>
    <property type="match status" value="1"/>
</dbReference>
<dbReference type="GO" id="GO:0016616">
    <property type="term" value="F:oxidoreductase activity, acting on the CH-OH group of donors, NAD or NADP as acceptor"/>
    <property type="evidence" value="ECO:0007669"/>
    <property type="project" value="UniProtKB-ARBA"/>
</dbReference>
<dbReference type="KEGG" id="sawl:NGM29_18765"/>
<sequence length="338" mass="35782">MRAAAYTSLGESGTIEAIDLEDPDPEPGSVVVRVEACSVNHRDLWNLEGAQGVGESDLPYVGGSDVAGVVEAVGDGVNDISTGDRVVLNPVKSCGKCRFCRDGPENQCENFGIYDGGFGELAAVDSTRLEHVPNSVDLVDAAAIPIAYMTAYHMIRRANVEPGDLVFVPGATGGVGVAAIQLLDVIGARSIATSTSAEKLDRLTALGTDHTIQSADVEELREGVEAIGAPDVTLNHLGGKYTAVGLEVLDRAGKMVICGRTVSRRSDIDIRDLYWDHKRVIGSTMGTQADLARLVELLADGQLEPEVGETYALEDTIEAFEAIGDRSAFGKQIVEPQE</sequence>
<dbReference type="SUPFAM" id="SSF51735">
    <property type="entry name" value="NAD(P)-binding Rossmann-fold domains"/>
    <property type="match status" value="1"/>
</dbReference>
<reference evidence="3" key="1">
    <citation type="submission" date="2022-06" db="EMBL/GenBank/DDBJ databases">
        <title>Diverse halophilic archaea isolated from saline environments.</title>
        <authorList>
            <person name="Cui H.-L."/>
        </authorList>
    </citation>
    <scope>NUCLEOTIDE SEQUENCE</scope>
    <source>
        <strain evidence="3">WLHS1</strain>
        <plasmid evidence="3">unnamed1</plasmid>
    </source>
</reference>
<geneLocation type="plasmid" evidence="3 4">
    <name>unnamed1</name>
</geneLocation>
<dbReference type="GO" id="GO:0030554">
    <property type="term" value="F:adenyl nucleotide binding"/>
    <property type="evidence" value="ECO:0007669"/>
    <property type="project" value="UniProtKB-ARBA"/>
</dbReference>
<dbReference type="SMART" id="SM00829">
    <property type="entry name" value="PKS_ER"/>
    <property type="match status" value="1"/>
</dbReference>
<dbReference type="InterPro" id="IPR011032">
    <property type="entry name" value="GroES-like_sf"/>
</dbReference>
<dbReference type="GO" id="GO:0044281">
    <property type="term" value="P:small molecule metabolic process"/>
    <property type="evidence" value="ECO:0007669"/>
    <property type="project" value="UniProtKB-ARBA"/>
</dbReference>
<dbReference type="Proteomes" id="UP001056855">
    <property type="component" value="Plasmid unnamed1"/>
</dbReference>